<dbReference type="AlphaFoldDB" id="H2XPR7"/>
<dbReference type="Ensembl" id="ENSCINT00000030774.1">
    <property type="protein sequence ID" value="ENSCINP00000031651.1"/>
    <property type="gene ID" value="ENSCING00000022507.1"/>
</dbReference>
<evidence type="ECO:0000313" key="2">
    <source>
        <dbReference type="Proteomes" id="UP000008144"/>
    </source>
</evidence>
<name>H2XPR7_CIOIN</name>
<reference evidence="2" key="1">
    <citation type="journal article" date="2002" name="Science">
        <title>The draft genome of Ciona intestinalis: insights into chordate and vertebrate origins.</title>
        <authorList>
            <person name="Dehal P."/>
            <person name="Satou Y."/>
            <person name="Campbell R.K."/>
            <person name="Chapman J."/>
            <person name="Degnan B."/>
            <person name="De Tomaso A."/>
            <person name="Davidson B."/>
            <person name="Di Gregorio A."/>
            <person name="Gelpke M."/>
            <person name="Goodstein D.M."/>
            <person name="Harafuji N."/>
            <person name="Hastings K.E."/>
            <person name="Ho I."/>
            <person name="Hotta K."/>
            <person name="Huang W."/>
            <person name="Kawashima T."/>
            <person name="Lemaire P."/>
            <person name="Martinez D."/>
            <person name="Meinertzhagen I.A."/>
            <person name="Necula S."/>
            <person name="Nonaka M."/>
            <person name="Putnam N."/>
            <person name="Rash S."/>
            <person name="Saiga H."/>
            <person name="Satake M."/>
            <person name="Terry A."/>
            <person name="Yamada L."/>
            <person name="Wang H.G."/>
            <person name="Awazu S."/>
            <person name="Azumi K."/>
            <person name="Boore J."/>
            <person name="Branno M."/>
            <person name="Chin-Bow S."/>
            <person name="DeSantis R."/>
            <person name="Doyle S."/>
            <person name="Francino P."/>
            <person name="Keys D.N."/>
            <person name="Haga S."/>
            <person name="Hayashi H."/>
            <person name="Hino K."/>
            <person name="Imai K.S."/>
            <person name="Inaba K."/>
            <person name="Kano S."/>
            <person name="Kobayashi K."/>
            <person name="Kobayashi M."/>
            <person name="Lee B.I."/>
            <person name="Makabe K.W."/>
            <person name="Manohar C."/>
            <person name="Matassi G."/>
            <person name="Medina M."/>
            <person name="Mochizuki Y."/>
            <person name="Mount S."/>
            <person name="Morishita T."/>
            <person name="Miura S."/>
            <person name="Nakayama A."/>
            <person name="Nishizaka S."/>
            <person name="Nomoto H."/>
            <person name="Ohta F."/>
            <person name="Oishi K."/>
            <person name="Rigoutsos I."/>
            <person name="Sano M."/>
            <person name="Sasaki A."/>
            <person name="Sasakura Y."/>
            <person name="Shoguchi E."/>
            <person name="Shin-i T."/>
            <person name="Spagnuolo A."/>
            <person name="Stainier D."/>
            <person name="Suzuki M.M."/>
            <person name="Tassy O."/>
            <person name="Takatori N."/>
            <person name="Tokuoka M."/>
            <person name="Yagi K."/>
            <person name="Yoshizaki F."/>
            <person name="Wada S."/>
            <person name="Zhang C."/>
            <person name="Hyatt P.D."/>
            <person name="Larimer F."/>
            <person name="Detter C."/>
            <person name="Doggett N."/>
            <person name="Glavina T."/>
            <person name="Hawkins T."/>
            <person name="Richardson P."/>
            <person name="Lucas S."/>
            <person name="Kohara Y."/>
            <person name="Levine M."/>
            <person name="Satoh N."/>
            <person name="Rokhsar D.S."/>
        </authorList>
    </citation>
    <scope>NUCLEOTIDE SEQUENCE [LARGE SCALE GENOMIC DNA]</scope>
</reference>
<organism evidence="1 2">
    <name type="scientific">Ciona intestinalis</name>
    <name type="common">Transparent sea squirt</name>
    <name type="synonym">Ascidia intestinalis</name>
    <dbReference type="NCBI Taxonomy" id="7719"/>
    <lineage>
        <taxon>Eukaryota</taxon>
        <taxon>Metazoa</taxon>
        <taxon>Chordata</taxon>
        <taxon>Tunicata</taxon>
        <taxon>Ascidiacea</taxon>
        <taxon>Phlebobranchia</taxon>
        <taxon>Cionidae</taxon>
        <taxon>Ciona</taxon>
    </lineage>
</organism>
<protein>
    <submittedName>
        <fullName evidence="1">Uncharacterized protein</fullName>
    </submittedName>
</protein>
<sequence>MKSCPIFPTLIYTRTGFNLGLCITNRIDIFALWKINPNSIAEITEYN</sequence>
<dbReference type="HOGENOM" id="CLU_3175140_0_0_1"/>
<dbReference type="Proteomes" id="UP000008144">
    <property type="component" value="Unassembled WGS sequence"/>
</dbReference>
<dbReference type="InParanoid" id="H2XPR7"/>
<keyword evidence="2" id="KW-1185">Reference proteome</keyword>
<accession>H2XPR7</accession>
<reference evidence="1" key="3">
    <citation type="submission" date="2025-09" db="UniProtKB">
        <authorList>
            <consortium name="Ensembl"/>
        </authorList>
    </citation>
    <scope>IDENTIFICATION</scope>
</reference>
<proteinExistence type="predicted"/>
<reference evidence="1" key="2">
    <citation type="submission" date="2025-08" db="UniProtKB">
        <authorList>
            <consortium name="Ensembl"/>
        </authorList>
    </citation>
    <scope>IDENTIFICATION</scope>
</reference>
<evidence type="ECO:0000313" key="1">
    <source>
        <dbReference type="Ensembl" id="ENSCINP00000031651.1"/>
    </source>
</evidence>